<accession>A0A7C3ZP11</accession>
<comment type="caution">
    <text evidence="1">The sequence shown here is derived from an EMBL/GenBank/DDBJ whole genome shotgun (WGS) entry which is preliminary data.</text>
</comment>
<protein>
    <submittedName>
        <fullName evidence="1">Uncharacterized protein</fullName>
    </submittedName>
</protein>
<dbReference type="EMBL" id="DSPX01000258">
    <property type="protein sequence ID" value="HGG03802.1"/>
    <property type="molecule type" value="Genomic_DNA"/>
</dbReference>
<dbReference type="AlphaFoldDB" id="A0A7C3ZP11"/>
<reference evidence="1" key="1">
    <citation type="journal article" date="2020" name="mSystems">
        <title>Genome- and Community-Level Interaction Insights into Carbon Utilization and Element Cycling Functions of Hydrothermarchaeota in Hydrothermal Sediment.</title>
        <authorList>
            <person name="Zhou Z."/>
            <person name="Liu Y."/>
            <person name="Xu W."/>
            <person name="Pan J."/>
            <person name="Luo Z.H."/>
            <person name="Li M."/>
        </authorList>
    </citation>
    <scope>NUCLEOTIDE SEQUENCE [LARGE SCALE GENOMIC DNA]</scope>
    <source>
        <strain evidence="1">SpSt-374</strain>
    </source>
</reference>
<name>A0A7C3ZP11_9CYAN</name>
<evidence type="ECO:0000313" key="1">
    <source>
        <dbReference type="EMBL" id="HGG03802.1"/>
    </source>
</evidence>
<gene>
    <name evidence="1" type="ORF">ENR15_24995</name>
</gene>
<organism evidence="1">
    <name type="scientific">Planktothricoides sp. SpSt-374</name>
    <dbReference type="NCBI Taxonomy" id="2282167"/>
    <lineage>
        <taxon>Bacteria</taxon>
        <taxon>Bacillati</taxon>
        <taxon>Cyanobacteriota</taxon>
        <taxon>Cyanophyceae</taxon>
        <taxon>Oscillatoriophycideae</taxon>
        <taxon>Oscillatoriales</taxon>
        <taxon>Oscillatoriaceae</taxon>
        <taxon>Planktothricoides</taxon>
    </lineage>
</organism>
<sequence>MNLDQQIQLLIENAPQDGQTPKIVAAIAPALKLLSQRLRHESYYIVQTLDGRWLTTTLSNRAQPGLEKVVIYAFPTLEDATTGPLAPQTSACIAAQFLVTHILFQMMALNSVDSLVFFETPNESVSGIEVRRQDIQNLVQDQLRKQLGIPEPGKHGSIPPNLA</sequence>
<proteinExistence type="predicted"/>